<protein>
    <submittedName>
        <fullName evidence="1">Uncharacterized protein</fullName>
    </submittedName>
</protein>
<proteinExistence type="predicted"/>
<accession>A0AAU2VKT4</accession>
<organism evidence="1">
    <name type="scientific">Streptomyces sp. NBC_00008</name>
    <dbReference type="NCBI Taxonomy" id="2903610"/>
    <lineage>
        <taxon>Bacteria</taxon>
        <taxon>Bacillati</taxon>
        <taxon>Actinomycetota</taxon>
        <taxon>Actinomycetes</taxon>
        <taxon>Kitasatosporales</taxon>
        <taxon>Streptomycetaceae</taxon>
        <taxon>Streptomyces</taxon>
    </lineage>
</organism>
<gene>
    <name evidence="1" type="ORF">OG398_06470</name>
</gene>
<name>A0AAU2VKT4_9ACTN</name>
<reference evidence="1" key="1">
    <citation type="submission" date="2022-10" db="EMBL/GenBank/DDBJ databases">
        <title>The complete genomes of actinobacterial strains from the NBC collection.</title>
        <authorList>
            <person name="Joergensen T.S."/>
            <person name="Alvarez Arevalo M."/>
            <person name="Sterndorff E.B."/>
            <person name="Faurdal D."/>
            <person name="Vuksanovic O."/>
            <person name="Mourched A.-S."/>
            <person name="Charusanti P."/>
            <person name="Shaw S."/>
            <person name="Blin K."/>
            <person name="Weber T."/>
        </authorList>
    </citation>
    <scope>NUCLEOTIDE SEQUENCE</scope>
    <source>
        <strain evidence="1">NBC_00008</strain>
    </source>
</reference>
<evidence type="ECO:0000313" key="1">
    <source>
        <dbReference type="EMBL" id="WTW67937.1"/>
    </source>
</evidence>
<sequence>MPVIQVTATAAKDDATDAARLASLCAAVADALGLPPSGVVAALCASAVTSTGSGAIDGWPLAVIHGSDRGEEATRNALAAAAAALADGWGTAHGDVWVEWATAGGAVSR</sequence>
<dbReference type="AlphaFoldDB" id="A0AAU2VKT4"/>
<dbReference type="EMBL" id="CP108313">
    <property type="protein sequence ID" value="WTW67937.1"/>
    <property type="molecule type" value="Genomic_DNA"/>
</dbReference>